<keyword evidence="1" id="KW-0472">Membrane</keyword>
<gene>
    <name evidence="2" type="ORF">KEM10_12015</name>
</gene>
<sequence>MKFFDYITQKFVSEIRLSEKYAHKHPQEVKIRYNNTKYWIKTAIAFGFTELLLLSELDNSDKKHSTEYFIIVIIGGLILVYFIVHNFIRAINNKPVIEINDSGIKIKEDHYLTWDSIKSISTKEEHNEESVDWILCIESKDFNWQDDFTAFNMRMDEISHWLAYFKLKHIEKKTKTPYNKLEINHG</sequence>
<comment type="caution">
    <text evidence="2">The sequence shown here is derived from an EMBL/GenBank/DDBJ whole genome shotgun (WGS) entry which is preliminary data.</text>
</comment>
<keyword evidence="3" id="KW-1185">Reference proteome</keyword>
<dbReference type="EMBL" id="JAGUCO010000007">
    <property type="protein sequence ID" value="MBS2099007.1"/>
    <property type="molecule type" value="Genomic_DNA"/>
</dbReference>
<feature type="transmembrane region" description="Helical" evidence="1">
    <location>
        <begin position="67"/>
        <end position="84"/>
    </location>
</feature>
<feature type="transmembrane region" description="Helical" evidence="1">
    <location>
        <begin position="38"/>
        <end position="55"/>
    </location>
</feature>
<proteinExistence type="predicted"/>
<evidence type="ECO:0000256" key="1">
    <source>
        <dbReference type="SAM" id="Phobius"/>
    </source>
</evidence>
<name>A0ABS5JVU0_9BACT</name>
<keyword evidence="1" id="KW-0812">Transmembrane</keyword>
<dbReference type="Proteomes" id="UP000708576">
    <property type="component" value="Unassembled WGS sequence"/>
</dbReference>
<keyword evidence="1" id="KW-1133">Transmembrane helix</keyword>
<evidence type="ECO:0008006" key="4">
    <source>
        <dbReference type="Google" id="ProtNLM"/>
    </source>
</evidence>
<protein>
    <recommendedName>
        <fullName evidence="4">YcxB-like protein domain-containing protein</fullName>
    </recommendedName>
</protein>
<reference evidence="2 3" key="1">
    <citation type="journal article" date="2015" name="Int. J. Syst. Evol. Microbiol.">
        <title>Carboxylicivirga linearis sp. nov., isolated from a sea cucumber culture pond.</title>
        <authorList>
            <person name="Wang F.Q."/>
            <person name="Zhou Y.X."/>
            <person name="Lin X.Z."/>
            <person name="Chen G.J."/>
            <person name="Du Z.J."/>
        </authorList>
    </citation>
    <scope>NUCLEOTIDE SEQUENCE [LARGE SCALE GENOMIC DNA]</scope>
    <source>
        <strain evidence="2 3">FB218</strain>
    </source>
</reference>
<evidence type="ECO:0000313" key="2">
    <source>
        <dbReference type="EMBL" id="MBS2099007.1"/>
    </source>
</evidence>
<organism evidence="2 3">
    <name type="scientific">Carboxylicivirga linearis</name>
    <dbReference type="NCBI Taxonomy" id="1628157"/>
    <lineage>
        <taxon>Bacteria</taxon>
        <taxon>Pseudomonadati</taxon>
        <taxon>Bacteroidota</taxon>
        <taxon>Bacteroidia</taxon>
        <taxon>Marinilabiliales</taxon>
        <taxon>Marinilabiliaceae</taxon>
        <taxon>Carboxylicivirga</taxon>
    </lineage>
</organism>
<dbReference type="RefSeq" id="WP_212216248.1">
    <property type="nucleotide sequence ID" value="NZ_JAGUCO010000007.1"/>
</dbReference>
<accession>A0ABS5JVU0</accession>
<evidence type="ECO:0000313" key="3">
    <source>
        <dbReference type="Proteomes" id="UP000708576"/>
    </source>
</evidence>